<protein>
    <submittedName>
        <fullName evidence="2">Uncharacterized protein</fullName>
    </submittedName>
</protein>
<reference evidence="2" key="1">
    <citation type="journal article" date="2023" name="Plant J.">
        <title>The genome of the king protea, Protea cynaroides.</title>
        <authorList>
            <person name="Chang J."/>
            <person name="Duong T.A."/>
            <person name="Schoeman C."/>
            <person name="Ma X."/>
            <person name="Roodt D."/>
            <person name="Barker N."/>
            <person name="Li Z."/>
            <person name="Van de Peer Y."/>
            <person name="Mizrachi E."/>
        </authorList>
    </citation>
    <scope>NUCLEOTIDE SEQUENCE</scope>
    <source>
        <tissue evidence="2">Young leaves</tissue>
    </source>
</reference>
<evidence type="ECO:0000313" key="2">
    <source>
        <dbReference type="EMBL" id="KAJ4951204.1"/>
    </source>
</evidence>
<name>A0A9Q0GT07_9MAGN</name>
<comment type="caution">
    <text evidence="2">The sequence shown here is derived from an EMBL/GenBank/DDBJ whole genome shotgun (WGS) entry which is preliminary data.</text>
</comment>
<dbReference type="Proteomes" id="UP001141806">
    <property type="component" value="Unassembled WGS sequence"/>
</dbReference>
<proteinExistence type="predicted"/>
<evidence type="ECO:0000313" key="3">
    <source>
        <dbReference type="Proteomes" id="UP001141806"/>
    </source>
</evidence>
<gene>
    <name evidence="2" type="ORF">NE237_028036</name>
</gene>
<evidence type="ECO:0000256" key="1">
    <source>
        <dbReference type="SAM" id="MobiDB-lite"/>
    </source>
</evidence>
<dbReference type="AlphaFoldDB" id="A0A9Q0GT07"/>
<accession>A0A9Q0GT07</accession>
<sequence length="331" mass="35728">MLQGVGLQNPESRFLPINSSQYRGRFLGFPALVSGVANNGNPKISSTPDLGRFLSFPPFGSTGMAEHGNNSCPQPREGQHVNNGGFRKKHWWSIKDKGKRPMTGASLDVHGGQIPIDNGTVPNSRMGKKFAQVAGGMPDLSNLPDPIVSRGITRVVLPQDVVDRQMVKYQSALIGRAEECTSVLCKNDGKTAHVSVDVAELHGNRRNEVDYVFSEVGKFIGELKRMLVVDRVPVELRGRPEEDALGMSEAVARGVDEVAAVLGEKSQQGLVNPTLMDEDQNPIIPIRTVVASPGGSAALVNHGRVEVLFEDVSVVDDAMREKGGEFTKVGK</sequence>
<keyword evidence="3" id="KW-1185">Reference proteome</keyword>
<feature type="region of interest" description="Disordered" evidence="1">
    <location>
        <begin position="65"/>
        <end position="84"/>
    </location>
</feature>
<dbReference type="EMBL" id="JAMYWD010000012">
    <property type="protein sequence ID" value="KAJ4951204.1"/>
    <property type="molecule type" value="Genomic_DNA"/>
</dbReference>
<organism evidence="2 3">
    <name type="scientific">Protea cynaroides</name>
    <dbReference type="NCBI Taxonomy" id="273540"/>
    <lineage>
        <taxon>Eukaryota</taxon>
        <taxon>Viridiplantae</taxon>
        <taxon>Streptophyta</taxon>
        <taxon>Embryophyta</taxon>
        <taxon>Tracheophyta</taxon>
        <taxon>Spermatophyta</taxon>
        <taxon>Magnoliopsida</taxon>
        <taxon>Proteales</taxon>
        <taxon>Proteaceae</taxon>
        <taxon>Protea</taxon>
    </lineage>
</organism>